<dbReference type="GO" id="GO:0016757">
    <property type="term" value="F:glycosyltransferase activity"/>
    <property type="evidence" value="ECO:0007669"/>
    <property type="project" value="UniProtKB-ARBA"/>
</dbReference>
<dbReference type="InterPro" id="IPR046966">
    <property type="entry name" value="Glucoamylase_active_site"/>
</dbReference>
<dbReference type="RefSeq" id="WP_126866566.1">
    <property type="nucleotide sequence ID" value="NZ_JAUSTX010000031.1"/>
</dbReference>
<dbReference type="AlphaFoldDB" id="A0A433HF37"/>
<dbReference type="InterPro" id="IPR008928">
    <property type="entry name" value="6-hairpin_glycosidase_sf"/>
</dbReference>
<dbReference type="EMBL" id="RYZZ01000032">
    <property type="protein sequence ID" value="RUQ26922.1"/>
    <property type="molecule type" value="Genomic_DNA"/>
</dbReference>
<dbReference type="Gene3D" id="2.60.40.1190">
    <property type="match status" value="1"/>
</dbReference>
<organism evidence="7 8">
    <name type="scientific">Peribacillus cavernae</name>
    <dbReference type="NCBI Taxonomy" id="1674310"/>
    <lineage>
        <taxon>Bacteria</taxon>
        <taxon>Bacillati</taxon>
        <taxon>Bacillota</taxon>
        <taxon>Bacilli</taxon>
        <taxon>Bacillales</taxon>
        <taxon>Bacillaceae</taxon>
        <taxon>Peribacillus</taxon>
    </lineage>
</organism>
<dbReference type="SUPFAM" id="SSF74650">
    <property type="entry name" value="Galactose mutarotase-like"/>
    <property type="match status" value="1"/>
</dbReference>
<dbReference type="InterPro" id="IPR011013">
    <property type="entry name" value="Gal_mutarotase_sf_dom"/>
</dbReference>
<dbReference type="PANTHER" id="PTHR31616">
    <property type="entry name" value="TREHALASE"/>
    <property type="match status" value="1"/>
</dbReference>
<dbReference type="SUPFAM" id="SSF49344">
    <property type="entry name" value="CBD9-like"/>
    <property type="match status" value="1"/>
</dbReference>
<dbReference type="GO" id="GO:0005975">
    <property type="term" value="P:carbohydrate metabolic process"/>
    <property type="evidence" value="ECO:0007669"/>
    <property type="project" value="InterPro"/>
</dbReference>
<dbReference type="Gene3D" id="2.70.98.10">
    <property type="match status" value="1"/>
</dbReference>
<feature type="domain" description="Glucodextranase N-terminal" evidence="5">
    <location>
        <begin position="45"/>
        <end position="318"/>
    </location>
</feature>
<dbReference type="NCBIfam" id="TIGR01535">
    <property type="entry name" value="glucan_glucosid"/>
    <property type="match status" value="1"/>
</dbReference>
<dbReference type="OrthoDB" id="9798386at2"/>
<dbReference type="Gene3D" id="1.50.10.10">
    <property type="match status" value="1"/>
</dbReference>
<dbReference type="InterPro" id="IPR014718">
    <property type="entry name" value="GH-type_carb-bd"/>
</dbReference>
<evidence type="ECO:0000256" key="2">
    <source>
        <dbReference type="ARBA" id="ARBA00022801"/>
    </source>
</evidence>
<dbReference type="InterPro" id="IPR012341">
    <property type="entry name" value="6hp_glycosidase-like_sf"/>
</dbReference>
<dbReference type="InterPro" id="IPR019248">
    <property type="entry name" value="Glucodextran_C"/>
</dbReference>
<dbReference type="InterPro" id="IPR013783">
    <property type="entry name" value="Ig-like_fold"/>
</dbReference>
<keyword evidence="3 7" id="KW-0326">Glycosidase</keyword>
<evidence type="ECO:0000259" key="4">
    <source>
        <dbReference type="Pfam" id="PF00723"/>
    </source>
</evidence>
<proteinExistence type="inferred from homology"/>
<name>A0A433HF37_9BACI</name>
<dbReference type="InterPro" id="IPR011613">
    <property type="entry name" value="GH15-like"/>
</dbReference>
<reference evidence="7 8" key="1">
    <citation type="submission" date="2018-12" db="EMBL/GenBank/DDBJ databases">
        <title>Bacillus chawlae sp. nov., Bacillus glennii sp. nov., and Bacillus saganii sp. nov. Isolated from the Vehicle Assembly Building at Kennedy Space Center where the Viking Spacecraft were Assembled.</title>
        <authorList>
            <person name="Seuylemezian A."/>
            <person name="Vaishampayan P."/>
        </authorList>
    </citation>
    <scope>NUCLEOTIDE SEQUENCE [LARGE SCALE GENOMIC DNA]</scope>
    <source>
        <strain evidence="7 8">L5</strain>
    </source>
</reference>
<feature type="domain" description="GH15-like" evidence="4">
    <location>
        <begin position="416"/>
        <end position="724"/>
    </location>
</feature>
<dbReference type="Proteomes" id="UP000267430">
    <property type="component" value="Unassembled WGS sequence"/>
</dbReference>
<accession>A0A433HF37</accession>
<dbReference type="Pfam" id="PF00723">
    <property type="entry name" value="Glyco_hydro_15"/>
    <property type="match status" value="2"/>
</dbReference>
<gene>
    <name evidence="7" type="ORF">ELQ35_17860</name>
</gene>
<protein>
    <submittedName>
        <fullName evidence="7">Glucan 1,4-alpha-glucosidase</fullName>
        <ecNumber evidence="7">3.2.1.3</ecNumber>
    </submittedName>
</protein>
<dbReference type="PROSITE" id="PS00820">
    <property type="entry name" value="GLUCOAMYLASE"/>
    <property type="match status" value="1"/>
</dbReference>
<dbReference type="CDD" id="cd09626">
    <property type="entry name" value="DOMON_glucodextranase_like"/>
    <property type="match status" value="1"/>
</dbReference>
<feature type="domain" description="Glucodextranase-like C-terminal" evidence="6">
    <location>
        <begin position="841"/>
        <end position="1048"/>
    </location>
</feature>
<evidence type="ECO:0000256" key="1">
    <source>
        <dbReference type="ARBA" id="ARBA00006188"/>
    </source>
</evidence>
<dbReference type="CDD" id="cd07430">
    <property type="entry name" value="GH15_N"/>
    <property type="match status" value="1"/>
</dbReference>
<dbReference type="EC" id="3.2.1.3" evidence="7"/>
<evidence type="ECO:0000313" key="7">
    <source>
        <dbReference type="EMBL" id="RUQ26922.1"/>
    </source>
</evidence>
<keyword evidence="8" id="KW-1185">Reference proteome</keyword>
<dbReference type="InterPro" id="IPR006425">
    <property type="entry name" value="Glucoamylase_bac"/>
</dbReference>
<dbReference type="Pfam" id="PF09985">
    <property type="entry name" value="Glucodextran_C"/>
    <property type="match status" value="1"/>
</dbReference>
<dbReference type="Gene3D" id="2.60.40.10">
    <property type="entry name" value="Immunoglobulins"/>
    <property type="match status" value="1"/>
</dbReference>
<evidence type="ECO:0000313" key="8">
    <source>
        <dbReference type="Proteomes" id="UP000267430"/>
    </source>
</evidence>
<feature type="domain" description="GH15-like" evidence="4">
    <location>
        <begin position="337"/>
        <end position="405"/>
    </location>
</feature>
<evidence type="ECO:0000256" key="3">
    <source>
        <dbReference type="ARBA" id="ARBA00023295"/>
    </source>
</evidence>
<sequence length="1062" mass="116294">MVKKKKVSKRLKKQASTILAGTMVSVCALTPTLPQNVHAQALEDAPGKPGVSSAWTTGAKNGIGTAFYNPRNGASKSNVWYTLTNGILSEVYYPDVTRANLQEMQLIVTDGKTFTDFEKEDTTHEIRLIHKDAPVYKQINTDKEGKYRIEKTYITDPDHHSVLSEVTFYALKGKVSDYQLLIYSNPSLNNSGMGDTAKVVKDGHSSYLVASELDTALAVTASVPFVKASSGYAGKSDGIEELKKNFKLESFFNSAEEGNVAQIAELDLGKGRTKKAKFTVSIGFGDTEVGSIESAKRSLRYPFSFIEAKYVIGWKEYIKSLSKPTIGDGTQFNAATMMLKAHEDKLHPGAMIASLTVPWGDAVNADQGGVGGYHLVWSRDLYEVASSLAAIGDIETAKRALDYLDHIQQYPDGSFPQNSWIDGTPYWKGLQLDEVAYPIILAHQIGETNKARFDSLIKPATDFIVKNGPFTPQERWEEEGGYSPSTIATEIAALVLAGTISREHEDYGSAAVYFAKADEWEKKLEDWLVTHKAPLTDGKQPYYIRINDNTNPDDGSMLSINNGGGTYPENQIVDAGFLELVRLGIRQADDPLIVQSLDVIDKVIKFDSPHGPTWYRYNHDGYGEKADAKPYDGTGIGRPWPFLSGERAQYEIALGLTGQKNKPTNVYGSKNLLKTIEGTANDGFMIPEQIWDGDPVADRNLVPGEGTGSATPLAWSMAQYVRLAENIKQGKNVETPKDVADRYIVNRPGAGPEVNIVSPVNGTVVNDSKVTIVGKSNPNTTVVLSGGKEKVVVTTDQNGEFTADVELSGLGENVIDVVSYDNRRSVSASRLSITYQLPAFFEMEDSVGDDYGPGSYVYPTNPVFKEGDFDIKKIRASKDSENVYFEIQFGNLDNPWGGPSGLSKQLVDIYIDQDGKENSGNTWTKDLNARFTSDAAWEKRIRVTGNWHGDTGVYDTYDNQPASSINVKANNDTDTLVLTVPIKALGGEPQPGWGFTFVAAGENNGGVRHVLEKVEEWNFGGGSSTGVHSHIIDTTVPEGKTQEEVLDWKNNSPVQLPTIRLK</sequence>
<keyword evidence="2 7" id="KW-0378">Hydrolase</keyword>
<evidence type="ECO:0000259" key="6">
    <source>
        <dbReference type="Pfam" id="PF09985"/>
    </source>
</evidence>
<dbReference type="GO" id="GO:0030246">
    <property type="term" value="F:carbohydrate binding"/>
    <property type="evidence" value="ECO:0007669"/>
    <property type="project" value="InterPro"/>
</dbReference>
<dbReference type="GO" id="GO:0004339">
    <property type="term" value="F:glucan 1,4-alpha-glucosidase activity"/>
    <property type="evidence" value="ECO:0007669"/>
    <property type="project" value="UniProtKB-EC"/>
</dbReference>
<evidence type="ECO:0000259" key="5">
    <source>
        <dbReference type="Pfam" id="PF09137"/>
    </source>
</evidence>
<dbReference type="Pfam" id="PF09137">
    <property type="entry name" value="Glucodextran_N"/>
    <property type="match status" value="1"/>
</dbReference>
<dbReference type="InterPro" id="IPR015220">
    <property type="entry name" value="Glucodextranase_N"/>
</dbReference>
<comment type="similarity">
    <text evidence="1">Belongs to the glycosyl hydrolase 15 family.</text>
</comment>
<dbReference type="PANTHER" id="PTHR31616:SF0">
    <property type="entry name" value="GLUCAN 1,4-ALPHA-GLUCOSIDASE"/>
    <property type="match status" value="1"/>
</dbReference>
<comment type="caution">
    <text evidence="7">The sequence shown here is derived from an EMBL/GenBank/DDBJ whole genome shotgun (WGS) entry which is preliminary data.</text>
</comment>
<dbReference type="SUPFAM" id="SSF48208">
    <property type="entry name" value="Six-hairpin glycosidases"/>
    <property type="match status" value="1"/>
</dbReference>